<reference evidence="17" key="1">
    <citation type="submission" date="2017-02" db="EMBL/GenBank/DDBJ databases">
        <authorList>
            <person name="Tafer H."/>
            <person name="Lopandic K."/>
        </authorList>
    </citation>
    <scope>NUCLEOTIDE SEQUENCE [LARGE SCALE GENOMIC DNA]</scope>
    <source>
        <strain evidence="17">CBS 366.77</strain>
    </source>
</reference>
<dbReference type="SFLD" id="SFLDS00052">
    <property type="entry name" value="Ferric_Reductase_Domain"/>
    <property type="match status" value="1"/>
</dbReference>
<feature type="transmembrane region" description="Helical" evidence="13">
    <location>
        <begin position="202"/>
        <end position="220"/>
    </location>
</feature>
<dbReference type="GO" id="GO:0006826">
    <property type="term" value="P:iron ion transport"/>
    <property type="evidence" value="ECO:0007669"/>
    <property type="project" value="UniProtKB-ARBA"/>
</dbReference>
<evidence type="ECO:0000313" key="17">
    <source>
        <dbReference type="Proteomes" id="UP000266188"/>
    </source>
</evidence>
<dbReference type="GO" id="GO:0006879">
    <property type="term" value="P:intracellular iron ion homeostasis"/>
    <property type="evidence" value="ECO:0007669"/>
    <property type="project" value="TreeGrafter"/>
</dbReference>
<feature type="signal peptide" evidence="14">
    <location>
        <begin position="1"/>
        <end position="16"/>
    </location>
</feature>
<dbReference type="Proteomes" id="UP000266188">
    <property type="component" value="Unassembled WGS sequence"/>
</dbReference>
<evidence type="ECO:0000256" key="10">
    <source>
        <dbReference type="ARBA" id="ARBA00023065"/>
    </source>
</evidence>
<keyword evidence="8 13" id="KW-1133">Transmembrane helix</keyword>
<dbReference type="AlphaFoldDB" id="A0A3A2ZVE5"/>
<keyword evidence="7" id="KW-0249">Electron transport</keyword>
<evidence type="ECO:0000256" key="1">
    <source>
        <dbReference type="ARBA" id="ARBA00004651"/>
    </source>
</evidence>
<keyword evidence="4" id="KW-0813">Transport</keyword>
<organism evidence="16 17">
    <name type="scientific">Aspergillus sclerotialis</name>
    <dbReference type="NCBI Taxonomy" id="2070753"/>
    <lineage>
        <taxon>Eukaryota</taxon>
        <taxon>Fungi</taxon>
        <taxon>Dikarya</taxon>
        <taxon>Ascomycota</taxon>
        <taxon>Pezizomycotina</taxon>
        <taxon>Eurotiomycetes</taxon>
        <taxon>Eurotiomycetidae</taxon>
        <taxon>Eurotiales</taxon>
        <taxon>Aspergillaceae</taxon>
        <taxon>Aspergillus</taxon>
        <taxon>Aspergillus subgen. Polypaecilum</taxon>
    </lineage>
</organism>
<dbReference type="PROSITE" id="PS51384">
    <property type="entry name" value="FAD_FR"/>
    <property type="match status" value="1"/>
</dbReference>
<keyword evidence="5" id="KW-1003">Cell membrane</keyword>
<evidence type="ECO:0000256" key="14">
    <source>
        <dbReference type="SAM" id="SignalP"/>
    </source>
</evidence>
<dbReference type="Pfam" id="PF08030">
    <property type="entry name" value="NAD_binding_6"/>
    <property type="match status" value="1"/>
</dbReference>
<evidence type="ECO:0000256" key="4">
    <source>
        <dbReference type="ARBA" id="ARBA00022448"/>
    </source>
</evidence>
<feature type="transmembrane region" description="Helical" evidence="13">
    <location>
        <begin position="127"/>
        <end position="149"/>
    </location>
</feature>
<evidence type="ECO:0000313" key="16">
    <source>
        <dbReference type="EMBL" id="RJE21975.1"/>
    </source>
</evidence>
<sequence length="596" mass="67531">MFYPFLFLSLAGLGHAVEDLGKRHGHGKDSSFMFFEMLNDDLARISLFVLGCMAAFIYIWQMGFRFSGHLRRLSSFNNGQQRYFASTDSRFAKLKDHLIYAPLFRVRHNREFQLSTAINMGNLPSRFHALIVFSIIVMNAVLCVVTVPYKKDEETLAGVVRNRTGTMATVNLIPLVLMAGRNNPLITLLHVPFDTWNLIHRWLGRVVVIETMIHVFSWVIPKYQLKGPTAVTESFKSSFILSGLIAGCCFVGLMVHSPSAIRHAFYETFLHLHIAMVVVAFAWLWIHLKGLVAQAYLLAAIILWALERGARLAILLYRNCGRKPTTATVEALPGDAMRITLKLTRPWTYRPGQHMYLYMPSIGLWTAHPFSIGWGGVEEDITDEKMPMTKQDMMSLQKETISLLVRRRTGFTDKLFQRAERAPDLKISLAAFAEGPYGETHSLDSYGTVLLFAGGVGITHQVPFVQHLVRGYAEGTVAARRITLVWIIQSPEHLEWIRPWMTSILAMEGRREVLRIVLFITRPRNTREIQSPSSTVQMFPGRPNIDTLVGMETENQIGAMGVVVCGNGSLSDDVRRVCRKRQGPTHIDYIEESFSW</sequence>
<feature type="transmembrane region" description="Helical" evidence="13">
    <location>
        <begin position="169"/>
        <end position="190"/>
    </location>
</feature>
<dbReference type="Pfam" id="PF01794">
    <property type="entry name" value="Ferric_reduct"/>
    <property type="match status" value="1"/>
</dbReference>
<dbReference type="PANTHER" id="PTHR32361">
    <property type="entry name" value="FERRIC/CUPRIC REDUCTASE TRANSMEMBRANE COMPONENT"/>
    <property type="match status" value="1"/>
</dbReference>
<dbReference type="GO" id="GO:0052851">
    <property type="term" value="F:ferric-chelate reductase (NADPH) activity"/>
    <property type="evidence" value="ECO:0007669"/>
    <property type="project" value="UniProtKB-EC"/>
</dbReference>
<evidence type="ECO:0000256" key="11">
    <source>
        <dbReference type="ARBA" id="ARBA00023136"/>
    </source>
</evidence>
<dbReference type="EMBL" id="MVGC01000193">
    <property type="protein sequence ID" value="RJE21975.1"/>
    <property type="molecule type" value="Genomic_DNA"/>
</dbReference>
<dbReference type="CDD" id="cd06186">
    <property type="entry name" value="NOX_Duox_like_FAD_NADP"/>
    <property type="match status" value="1"/>
</dbReference>
<feature type="transmembrane region" description="Helical" evidence="13">
    <location>
        <begin position="269"/>
        <end position="288"/>
    </location>
</feature>
<dbReference type="STRING" id="2070753.A0A3A2ZVE5"/>
<comment type="caution">
    <text evidence="16">The sequence shown here is derived from an EMBL/GenBank/DDBJ whole genome shotgun (WGS) entry which is preliminary data.</text>
</comment>
<dbReference type="InterPro" id="IPR017927">
    <property type="entry name" value="FAD-bd_FR_type"/>
</dbReference>
<keyword evidence="11 13" id="KW-0472">Membrane</keyword>
<dbReference type="InterPro" id="IPR039261">
    <property type="entry name" value="FNR_nucleotide-bd"/>
</dbReference>
<dbReference type="SUPFAM" id="SSF63380">
    <property type="entry name" value="Riboflavin synthase domain-like"/>
    <property type="match status" value="1"/>
</dbReference>
<comment type="subcellular location">
    <subcellularLocation>
        <location evidence="1">Cell membrane</location>
        <topology evidence="1">Multi-pass membrane protein</topology>
    </subcellularLocation>
</comment>
<accession>A0A3A2ZVE5</accession>
<comment type="catalytic activity">
    <reaction evidence="12">
        <text>2 a Fe(II)-siderophore + NADP(+) + H(+) = 2 a Fe(III)-siderophore + NADPH</text>
        <dbReference type="Rhea" id="RHEA:28795"/>
        <dbReference type="Rhea" id="RHEA-COMP:11342"/>
        <dbReference type="Rhea" id="RHEA-COMP:11344"/>
        <dbReference type="ChEBI" id="CHEBI:15378"/>
        <dbReference type="ChEBI" id="CHEBI:29033"/>
        <dbReference type="ChEBI" id="CHEBI:29034"/>
        <dbReference type="ChEBI" id="CHEBI:57783"/>
        <dbReference type="ChEBI" id="CHEBI:58349"/>
        <dbReference type="EC" id="1.16.1.9"/>
    </reaction>
</comment>
<dbReference type="FunFam" id="3.40.50.80:FF:000023">
    <property type="entry name" value="Putative ferric-chelate reductase"/>
    <property type="match status" value="1"/>
</dbReference>
<dbReference type="OrthoDB" id="4494341at2759"/>
<proteinExistence type="inferred from homology"/>
<keyword evidence="9" id="KW-0560">Oxidoreductase</keyword>
<feature type="chain" id="PRO_5017403243" description="ferric-chelate reductase (NADPH)" evidence="14">
    <location>
        <begin position="17"/>
        <end position="596"/>
    </location>
</feature>
<evidence type="ECO:0000256" key="12">
    <source>
        <dbReference type="ARBA" id="ARBA00048483"/>
    </source>
</evidence>
<keyword evidence="6 13" id="KW-0812">Transmembrane</keyword>
<evidence type="ECO:0000259" key="15">
    <source>
        <dbReference type="PROSITE" id="PS51384"/>
    </source>
</evidence>
<feature type="transmembrane region" description="Helical" evidence="13">
    <location>
        <begin position="42"/>
        <end position="60"/>
    </location>
</feature>
<dbReference type="EC" id="1.16.1.9" evidence="3"/>
<dbReference type="Gene3D" id="3.40.50.80">
    <property type="entry name" value="Nucleotide-binding domain of ferredoxin-NADP reductase (FNR) module"/>
    <property type="match status" value="1"/>
</dbReference>
<dbReference type="InterPro" id="IPR013130">
    <property type="entry name" value="Fe3_Rdtase_TM_dom"/>
</dbReference>
<dbReference type="InterPro" id="IPR013121">
    <property type="entry name" value="Fe_red_NAD-bd_6"/>
</dbReference>
<evidence type="ECO:0000256" key="6">
    <source>
        <dbReference type="ARBA" id="ARBA00022692"/>
    </source>
</evidence>
<evidence type="ECO:0000256" key="5">
    <source>
        <dbReference type="ARBA" id="ARBA00022475"/>
    </source>
</evidence>
<evidence type="ECO:0000256" key="3">
    <source>
        <dbReference type="ARBA" id="ARBA00012668"/>
    </source>
</evidence>
<dbReference type="SUPFAM" id="SSF52343">
    <property type="entry name" value="Ferredoxin reductase-like, C-terminal NADP-linked domain"/>
    <property type="match status" value="1"/>
</dbReference>
<evidence type="ECO:0000256" key="9">
    <source>
        <dbReference type="ARBA" id="ARBA00023002"/>
    </source>
</evidence>
<dbReference type="InterPro" id="IPR051410">
    <property type="entry name" value="Ferric/Cupric_Reductase"/>
</dbReference>
<dbReference type="SFLD" id="SFLDG01168">
    <property type="entry name" value="Ferric_reductase_subgroup_(FRE"/>
    <property type="match status" value="1"/>
</dbReference>
<keyword evidence="10" id="KW-0406">Ion transport</keyword>
<evidence type="ECO:0000256" key="13">
    <source>
        <dbReference type="SAM" id="Phobius"/>
    </source>
</evidence>
<dbReference type="Pfam" id="PF08022">
    <property type="entry name" value="FAD_binding_8"/>
    <property type="match status" value="1"/>
</dbReference>
<name>A0A3A2ZVE5_9EURO</name>
<feature type="domain" description="FAD-binding FR-type" evidence="15">
    <location>
        <begin position="319"/>
        <end position="443"/>
    </location>
</feature>
<dbReference type="GO" id="GO:0005886">
    <property type="term" value="C:plasma membrane"/>
    <property type="evidence" value="ECO:0007669"/>
    <property type="project" value="UniProtKB-SubCell"/>
</dbReference>
<feature type="transmembrane region" description="Helical" evidence="13">
    <location>
        <begin position="240"/>
        <end position="257"/>
    </location>
</feature>
<comment type="similarity">
    <text evidence="2">Belongs to the ferric reductase (FRE) family.</text>
</comment>
<evidence type="ECO:0000256" key="8">
    <source>
        <dbReference type="ARBA" id="ARBA00022989"/>
    </source>
</evidence>
<keyword evidence="14" id="KW-0732">Signal</keyword>
<dbReference type="GO" id="GO:0015677">
    <property type="term" value="P:copper ion import"/>
    <property type="evidence" value="ECO:0007669"/>
    <property type="project" value="TreeGrafter"/>
</dbReference>
<dbReference type="PANTHER" id="PTHR32361:SF24">
    <property type="entry name" value="REDUCTASE, PUTATIVE (AFU_ORTHOLOGUE AFUA_3G10820)-RELATED"/>
    <property type="match status" value="1"/>
</dbReference>
<dbReference type="InterPro" id="IPR017938">
    <property type="entry name" value="Riboflavin_synthase-like_b-brl"/>
</dbReference>
<dbReference type="InterPro" id="IPR013112">
    <property type="entry name" value="FAD-bd_8"/>
</dbReference>
<protein>
    <recommendedName>
        <fullName evidence="3">ferric-chelate reductase (NADPH)</fullName>
        <ecNumber evidence="3">1.16.1.9</ecNumber>
    </recommendedName>
</protein>
<evidence type="ECO:0000256" key="2">
    <source>
        <dbReference type="ARBA" id="ARBA00006278"/>
    </source>
</evidence>
<keyword evidence="17" id="KW-1185">Reference proteome</keyword>
<evidence type="ECO:0000256" key="7">
    <source>
        <dbReference type="ARBA" id="ARBA00022982"/>
    </source>
</evidence>
<gene>
    <name evidence="16" type="ORF">PHISCL_05679</name>
</gene>